<dbReference type="EMBL" id="CP041730">
    <property type="protein sequence ID" value="QDQ27817.1"/>
    <property type="molecule type" value="Genomic_DNA"/>
</dbReference>
<keyword evidence="3 4" id="KW-0413">Isomerase</keyword>
<dbReference type="InterPro" id="IPR002130">
    <property type="entry name" value="Cyclophilin-type_PPIase_dom"/>
</dbReference>
<name>A0A516SI31_9NEIS</name>
<evidence type="ECO:0000256" key="2">
    <source>
        <dbReference type="ARBA" id="ARBA00023110"/>
    </source>
</evidence>
<dbReference type="KEGG" id="cari:FNU76_16510"/>
<protein>
    <recommendedName>
        <fullName evidence="4">Peptidyl-prolyl cis-trans isomerase</fullName>
        <shortName evidence="4">PPIase</shortName>
        <ecNumber evidence="4">5.2.1.8</ecNumber>
    </recommendedName>
</protein>
<dbReference type="PROSITE" id="PS50072">
    <property type="entry name" value="CSA_PPIASE_2"/>
    <property type="match status" value="1"/>
</dbReference>
<comment type="similarity">
    <text evidence="1 4">Belongs to the cyclophilin-type PPIase family.</text>
</comment>
<comment type="catalytic activity">
    <reaction evidence="4">
        <text>[protein]-peptidylproline (omega=180) = [protein]-peptidylproline (omega=0)</text>
        <dbReference type="Rhea" id="RHEA:16237"/>
        <dbReference type="Rhea" id="RHEA-COMP:10747"/>
        <dbReference type="Rhea" id="RHEA-COMP:10748"/>
        <dbReference type="ChEBI" id="CHEBI:83833"/>
        <dbReference type="ChEBI" id="CHEBI:83834"/>
        <dbReference type="EC" id="5.2.1.8"/>
    </reaction>
</comment>
<evidence type="ECO:0000256" key="3">
    <source>
        <dbReference type="ARBA" id="ARBA00023235"/>
    </source>
</evidence>
<dbReference type="PROSITE" id="PS00170">
    <property type="entry name" value="CSA_PPIASE_1"/>
    <property type="match status" value="1"/>
</dbReference>
<evidence type="ECO:0000313" key="7">
    <source>
        <dbReference type="Proteomes" id="UP000317550"/>
    </source>
</evidence>
<sequence length="207" mass="22345">MKKFLFSLALTLLAPLALAANPMVRFSTNQGEIDVELYPEKAPLSVENFLKYVKKGHYNGTIFHRVIPGFVAQAGGFTADMQEKPTDKTIQNEAKNGLSNLTGTLAMARMGAPHSASAQFYFNLNDNAALDFRSESNGREWGYAVFGKVVKGMDVVQKIGTVPTSTLNGMRDVPSQPVVIKSAKQIPEMKIAAPAAATTPAVEPAKQ</sequence>
<accession>A0A516SI31</accession>
<keyword evidence="7" id="KW-1185">Reference proteome</keyword>
<dbReference type="EC" id="5.2.1.8" evidence="4"/>
<reference evidence="7" key="1">
    <citation type="submission" date="2019-07" db="EMBL/GenBank/DDBJ databases">
        <title>Chitinimonas sp. nov., isolated from Ny-Alesund, arctica soil.</title>
        <authorList>
            <person name="Xu Q."/>
            <person name="Peng F."/>
        </authorList>
    </citation>
    <scope>NUCLEOTIDE SEQUENCE [LARGE SCALE GENOMIC DNA]</scope>
    <source>
        <strain evidence="7">R3-44</strain>
    </source>
</reference>
<feature type="chain" id="PRO_5022254759" description="Peptidyl-prolyl cis-trans isomerase" evidence="4">
    <location>
        <begin position="20"/>
        <end position="207"/>
    </location>
</feature>
<dbReference type="PRINTS" id="PR00153">
    <property type="entry name" value="CSAPPISMRASE"/>
</dbReference>
<evidence type="ECO:0000256" key="1">
    <source>
        <dbReference type="ARBA" id="ARBA00007365"/>
    </source>
</evidence>
<dbReference type="InterPro" id="IPR044665">
    <property type="entry name" value="E_coli_cyclophilin_A-like"/>
</dbReference>
<dbReference type="Proteomes" id="UP000317550">
    <property type="component" value="Chromosome"/>
</dbReference>
<dbReference type="GO" id="GO:0003755">
    <property type="term" value="F:peptidyl-prolyl cis-trans isomerase activity"/>
    <property type="evidence" value="ECO:0007669"/>
    <property type="project" value="UniProtKB-UniRule"/>
</dbReference>
<dbReference type="InterPro" id="IPR029000">
    <property type="entry name" value="Cyclophilin-like_dom_sf"/>
</dbReference>
<organism evidence="6 7">
    <name type="scientific">Chitinimonas arctica</name>
    <dbReference type="NCBI Taxonomy" id="2594795"/>
    <lineage>
        <taxon>Bacteria</taxon>
        <taxon>Pseudomonadati</taxon>
        <taxon>Pseudomonadota</taxon>
        <taxon>Betaproteobacteria</taxon>
        <taxon>Neisseriales</taxon>
        <taxon>Chitinibacteraceae</taxon>
        <taxon>Chitinimonas</taxon>
    </lineage>
</organism>
<dbReference type="Gene3D" id="2.40.100.10">
    <property type="entry name" value="Cyclophilin-like"/>
    <property type="match status" value="1"/>
</dbReference>
<evidence type="ECO:0000313" key="6">
    <source>
        <dbReference type="EMBL" id="QDQ27817.1"/>
    </source>
</evidence>
<dbReference type="OrthoDB" id="9807797at2"/>
<keyword evidence="2 4" id="KW-0697">Rotamase</keyword>
<feature type="domain" description="PPIase cyclophilin-type" evidence="5">
    <location>
        <begin position="31"/>
        <end position="185"/>
    </location>
</feature>
<evidence type="ECO:0000256" key="4">
    <source>
        <dbReference type="RuleBase" id="RU363019"/>
    </source>
</evidence>
<dbReference type="CDD" id="cd01920">
    <property type="entry name" value="cyclophilin_EcCYP_like"/>
    <property type="match status" value="1"/>
</dbReference>
<dbReference type="RefSeq" id="WP_144279205.1">
    <property type="nucleotide sequence ID" value="NZ_CP041730.1"/>
</dbReference>
<proteinExistence type="inferred from homology"/>
<gene>
    <name evidence="6" type="ORF">FNU76_16510</name>
</gene>
<dbReference type="SUPFAM" id="SSF50891">
    <property type="entry name" value="Cyclophilin-like"/>
    <property type="match status" value="1"/>
</dbReference>
<dbReference type="AlphaFoldDB" id="A0A516SI31"/>
<feature type="signal peptide" evidence="4">
    <location>
        <begin position="1"/>
        <end position="19"/>
    </location>
</feature>
<dbReference type="InterPro" id="IPR020892">
    <property type="entry name" value="Cyclophilin-type_PPIase_CS"/>
</dbReference>
<dbReference type="PANTHER" id="PTHR43246">
    <property type="entry name" value="PEPTIDYL-PROLYL CIS-TRANS ISOMERASE CYP38, CHLOROPLASTIC"/>
    <property type="match status" value="1"/>
</dbReference>
<comment type="function">
    <text evidence="4">PPIases accelerate the folding of proteins. It catalyzes the cis-trans isomerization of proline imidic peptide bonds in oligopeptides.</text>
</comment>
<dbReference type="GO" id="GO:0006457">
    <property type="term" value="P:protein folding"/>
    <property type="evidence" value="ECO:0007669"/>
    <property type="project" value="InterPro"/>
</dbReference>
<evidence type="ECO:0000259" key="5">
    <source>
        <dbReference type="PROSITE" id="PS50072"/>
    </source>
</evidence>
<dbReference type="Pfam" id="PF00160">
    <property type="entry name" value="Pro_isomerase"/>
    <property type="match status" value="1"/>
</dbReference>
<keyword evidence="4" id="KW-0732">Signal</keyword>